<gene>
    <name evidence="14" type="primary">ATP8</name>
</gene>
<keyword evidence="9 12" id="KW-0496">Mitochondrion</keyword>
<evidence type="ECO:0000256" key="13">
    <source>
        <dbReference type="SAM" id="Phobius"/>
    </source>
</evidence>
<evidence type="ECO:0000256" key="9">
    <source>
        <dbReference type="ARBA" id="ARBA00023128"/>
    </source>
</evidence>
<keyword evidence="11" id="KW-0066">ATP synthesis</keyword>
<keyword evidence="10 13" id="KW-0472">Membrane</keyword>
<evidence type="ECO:0000313" key="14">
    <source>
        <dbReference type="EMBL" id="AAW67985.1"/>
    </source>
</evidence>
<evidence type="ECO:0000256" key="1">
    <source>
        <dbReference type="ARBA" id="ARBA00004304"/>
    </source>
</evidence>
<evidence type="ECO:0000256" key="8">
    <source>
        <dbReference type="ARBA" id="ARBA00023065"/>
    </source>
</evidence>
<accession>K9J8I9</accession>
<evidence type="ECO:0000256" key="4">
    <source>
        <dbReference type="ARBA" id="ARBA00022547"/>
    </source>
</evidence>
<dbReference type="Pfam" id="PF00895">
    <property type="entry name" value="ATP-synt_8"/>
    <property type="match status" value="1"/>
</dbReference>
<dbReference type="GO" id="GO:0045259">
    <property type="term" value="C:proton-transporting ATP synthase complex"/>
    <property type="evidence" value="ECO:0007669"/>
    <property type="project" value="UniProtKB-KW"/>
</dbReference>
<dbReference type="GO" id="GO:0015078">
    <property type="term" value="F:proton transmembrane transporter activity"/>
    <property type="evidence" value="ECO:0007669"/>
    <property type="project" value="InterPro"/>
</dbReference>
<keyword evidence="6 12" id="KW-0375">Hydrogen ion transport</keyword>
<dbReference type="EMBL" id="AY899241">
    <property type="protein sequence ID" value="AAW67985.1"/>
    <property type="molecule type" value="Genomic_DNA"/>
</dbReference>
<evidence type="ECO:0000256" key="6">
    <source>
        <dbReference type="ARBA" id="ARBA00022781"/>
    </source>
</evidence>
<evidence type="ECO:0000256" key="2">
    <source>
        <dbReference type="ARBA" id="ARBA00008892"/>
    </source>
</evidence>
<keyword evidence="8 12" id="KW-0406">Ion transport</keyword>
<geneLocation type="mitochondrion" evidence="14"/>
<dbReference type="AlphaFoldDB" id="K9J8I9"/>
<evidence type="ECO:0000256" key="10">
    <source>
        <dbReference type="ARBA" id="ARBA00023136"/>
    </source>
</evidence>
<organism evidence="14">
    <name type="scientific">Limnonectes fragilis</name>
    <name type="common">Fragile wart frog</name>
    <dbReference type="NCBI Taxonomy" id="291939"/>
    <lineage>
        <taxon>Eukaryota</taxon>
        <taxon>Metazoa</taxon>
        <taxon>Chordata</taxon>
        <taxon>Craniata</taxon>
        <taxon>Vertebrata</taxon>
        <taxon>Euteleostomi</taxon>
        <taxon>Amphibia</taxon>
        <taxon>Batrachia</taxon>
        <taxon>Anura</taxon>
        <taxon>Neobatrachia</taxon>
        <taxon>Ranoidea</taxon>
        <taxon>Dicroglossidae</taxon>
        <taxon>Dicroglossinae</taxon>
        <taxon>Limnonectes</taxon>
    </lineage>
</organism>
<sequence length="52" mass="6361">MPQLLPDPWLMIFMYSWMILICLAPKILKHPFLNEPAQKTSKLLKFTWTWLW</sequence>
<comment type="subcellular location">
    <subcellularLocation>
        <location evidence="1 12">Mitochondrion membrane</location>
        <topology evidence="1 12">Single-pass membrane protein</topology>
    </subcellularLocation>
</comment>
<comment type="similarity">
    <text evidence="2 12">Belongs to the ATPase protein 8 family.</text>
</comment>
<keyword evidence="7 13" id="KW-1133">Transmembrane helix</keyword>
<evidence type="ECO:0000256" key="12">
    <source>
        <dbReference type="RuleBase" id="RU003661"/>
    </source>
</evidence>
<feature type="transmembrane region" description="Helical" evidence="13">
    <location>
        <begin position="12"/>
        <end position="28"/>
    </location>
</feature>
<dbReference type="GO" id="GO:0015986">
    <property type="term" value="P:proton motive force-driven ATP synthesis"/>
    <property type="evidence" value="ECO:0007669"/>
    <property type="project" value="InterPro"/>
</dbReference>
<evidence type="ECO:0000256" key="3">
    <source>
        <dbReference type="ARBA" id="ARBA00022448"/>
    </source>
</evidence>
<reference evidence="14" key="1">
    <citation type="submission" date="2005-01" db="EMBL/GenBank/DDBJ databases">
        <authorList>
            <person name="Nie L.W."/>
            <person name="Zhang J.F."/>
        </authorList>
    </citation>
    <scope>NUCLEOTIDE SEQUENCE</scope>
</reference>
<keyword evidence="3 12" id="KW-0813">Transport</keyword>
<keyword evidence="5 12" id="KW-0812">Transmembrane</keyword>
<protein>
    <recommendedName>
        <fullName evidence="12">ATP synthase complex subunit 8</fullName>
    </recommendedName>
</protein>
<keyword evidence="4 12" id="KW-0138">CF(0)</keyword>
<proteinExistence type="inferred from homology"/>
<evidence type="ECO:0000256" key="11">
    <source>
        <dbReference type="ARBA" id="ARBA00023310"/>
    </source>
</evidence>
<evidence type="ECO:0000256" key="5">
    <source>
        <dbReference type="ARBA" id="ARBA00022692"/>
    </source>
</evidence>
<dbReference type="InterPro" id="IPR001421">
    <property type="entry name" value="ATP8_metazoa"/>
</dbReference>
<evidence type="ECO:0000256" key="7">
    <source>
        <dbReference type="ARBA" id="ARBA00022989"/>
    </source>
</evidence>
<name>K9J8I9_LIMFA</name>
<dbReference type="GO" id="GO:0031966">
    <property type="term" value="C:mitochondrial membrane"/>
    <property type="evidence" value="ECO:0007669"/>
    <property type="project" value="UniProtKB-SubCell"/>
</dbReference>